<feature type="domain" description="4Fe-4S ferredoxin-type" evidence="9">
    <location>
        <begin position="395"/>
        <end position="424"/>
    </location>
</feature>
<dbReference type="SUPFAM" id="SSF142019">
    <property type="entry name" value="Nqo1 FMN-binding domain-like"/>
    <property type="match status" value="1"/>
</dbReference>
<feature type="domain" description="4Fe-4S ferredoxin-type" evidence="9">
    <location>
        <begin position="355"/>
        <end position="385"/>
    </location>
</feature>
<dbReference type="EC" id="7.-.-.-" evidence="8"/>
<feature type="binding site" evidence="8">
    <location>
        <position position="371"/>
    </location>
    <ligand>
        <name>[4Fe-4S] cluster</name>
        <dbReference type="ChEBI" id="CHEBI:49883"/>
        <label>1</label>
    </ligand>
</feature>
<keyword evidence="1 8" id="KW-0813">Transport</keyword>
<dbReference type="Gene3D" id="3.30.70.20">
    <property type="match status" value="1"/>
</dbReference>
<evidence type="ECO:0000256" key="8">
    <source>
        <dbReference type="HAMAP-Rule" id="MF_00461"/>
    </source>
</evidence>
<dbReference type="PROSITE" id="PS51379">
    <property type="entry name" value="4FE4S_FER_2"/>
    <property type="match status" value="2"/>
</dbReference>
<feature type="binding site" evidence="8">
    <location>
        <position position="404"/>
    </location>
    <ligand>
        <name>[4Fe-4S] cluster</name>
        <dbReference type="ChEBI" id="CHEBI:49883"/>
        <label>2</label>
    </ligand>
</feature>
<keyword evidence="8" id="KW-0472">Membrane</keyword>
<dbReference type="InterPro" id="IPR017900">
    <property type="entry name" value="4Fe4S_Fe_S_CS"/>
</dbReference>
<dbReference type="Pfam" id="PF13375">
    <property type="entry name" value="RnfC_N"/>
    <property type="match status" value="1"/>
</dbReference>
<organism evidence="10 11">
    <name type="scientific">Pseudoleptotrichia goodfellowii</name>
    <dbReference type="NCBI Taxonomy" id="157692"/>
    <lineage>
        <taxon>Bacteria</taxon>
        <taxon>Fusobacteriati</taxon>
        <taxon>Fusobacteriota</taxon>
        <taxon>Fusobacteriia</taxon>
        <taxon>Fusobacteriales</taxon>
        <taxon>Leptotrichiaceae</taxon>
        <taxon>Pseudoleptotrichia</taxon>
    </lineage>
</organism>
<dbReference type="OrthoDB" id="9767754at2"/>
<keyword evidence="8" id="KW-1278">Translocase</keyword>
<feature type="binding site" evidence="8">
    <location>
        <position position="407"/>
    </location>
    <ligand>
        <name>[4Fe-4S] cluster</name>
        <dbReference type="ChEBI" id="CHEBI:49883"/>
        <label>2</label>
    </ligand>
</feature>
<dbReference type="AlphaFoldDB" id="A0A510JDA6"/>
<dbReference type="HAMAP" id="MF_00461">
    <property type="entry name" value="RsxC_RnfC"/>
    <property type="match status" value="1"/>
</dbReference>
<keyword evidence="2 8" id="KW-0004">4Fe-4S</keyword>
<dbReference type="EMBL" id="AP019822">
    <property type="protein sequence ID" value="BBM37268.1"/>
    <property type="molecule type" value="Genomic_DNA"/>
</dbReference>
<feature type="binding site" evidence="8">
    <location>
        <position position="414"/>
    </location>
    <ligand>
        <name>[4Fe-4S] cluster</name>
        <dbReference type="ChEBI" id="CHEBI:49883"/>
        <label>1</label>
    </ligand>
</feature>
<evidence type="ECO:0000256" key="7">
    <source>
        <dbReference type="ARBA" id="ARBA00023014"/>
    </source>
</evidence>
<comment type="function">
    <text evidence="8">Part of a membrane-bound complex that couples electron transfer with translocation of ions across the membrane.</text>
</comment>
<dbReference type="PANTHER" id="PTHR43034:SF2">
    <property type="entry name" value="ION-TRANSLOCATING OXIDOREDUCTASE COMPLEX SUBUNIT C"/>
    <property type="match status" value="1"/>
</dbReference>
<dbReference type="GO" id="GO:0046872">
    <property type="term" value="F:metal ion binding"/>
    <property type="evidence" value="ECO:0007669"/>
    <property type="project" value="UniProtKB-KW"/>
</dbReference>
<protein>
    <recommendedName>
        <fullName evidence="8">Ion-translocating oxidoreductase complex subunit C</fullName>
        <ecNumber evidence="8">7.-.-.-</ecNumber>
    </recommendedName>
    <alternativeName>
        <fullName evidence="8">Rnf electron transport complex subunit C</fullName>
    </alternativeName>
</protein>
<dbReference type="GO" id="GO:0022900">
    <property type="term" value="P:electron transport chain"/>
    <property type="evidence" value="ECO:0007669"/>
    <property type="project" value="UniProtKB-UniRule"/>
</dbReference>
<dbReference type="GO" id="GO:0051539">
    <property type="term" value="F:4 iron, 4 sulfur cluster binding"/>
    <property type="evidence" value="ECO:0007669"/>
    <property type="project" value="UniProtKB-KW"/>
</dbReference>
<evidence type="ECO:0000313" key="10">
    <source>
        <dbReference type="EMBL" id="BBM37268.1"/>
    </source>
</evidence>
<evidence type="ECO:0000259" key="9">
    <source>
        <dbReference type="PROSITE" id="PS51379"/>
    </source>
</evidence>
<keyword evidence="5 8" id="KW-0249">Electron transport</keyword>
<evidence type="ECO:0000256" key="4">
    <source>
        <dbReference type="ARBA" id="ARBA00022737"/>
    </source>
</evidence>
<dbReference type="GO" id="GO:0009055">
    <property type="term" value="F:electron transfer activity"/>
    <property type="evidence" value="ECO:0007669"/>
    <property type="project" value="InterPro"/>
</dbReference>
<dbReference type="Pfam" id="PF12838">
    <property type="entry name" value="Fer4_7"/>
    <property type="match status" value="1"/>
</dbReference>
<comment type="cofactor">
    <cofactor evidence="8">
        <name>[4Fe-4S] cluster</name>
        <dbReference type="ChEBI" id="CHEBI:49883"/>
    </cofactor>
    <text evidence="8">Binds 2 [4Fe-4S] clusters per subunit.</text>
</comment>
<dbReference type="InterPro" id="IPR010208">
    <property type="entry name" value="Ion_transpt_RnfC/RsxC"/>
</dbReference>
<dbReference type="NCBIfam" id="NF003454">
    <property type="entry name" value="PRK05035.1"/>
    <property type="match status" value="1"/>
</dbReference>
<gene>
    <name evidence="8 10" type="primary">rnfC</name>
    <name evidence="10" type="ORF">JCM16774_2230</name>
</gene>
<keyword evidence="6 8" id="KW-0408">Iron</keyword>
<dbReference type="GO" id="GO:0005886">
    <property type="term" value="C:plasma membrane"/>
    <property type="evidence" value="ECO:0007669"/>
    <property type="project" value="UniProtKB-SubCell"/>
</dbReference>
<dbReference type="InterPro" id="IPR017896">
    <property type="entry name" value="4Fe4S_Fe-S-bd"/>
</dbReference>
<keyword evidence="3 8" id="KW-0479">Metal-binding</keyword>
<dbReference type="PANTHER" id="PTHR43034">
    <property type="entry name" value="ION-TRANSLOCATING OXIDOREDUCTASE COMPLEX SUBUNIT C"/>
    <property type="match status" value="1"/>
</dbReference>
<keyword evidence="4 8" id="KW-0677">Repeat</keyword>
<keyword evidence="7 8" id="KW-0411">Iron-sulfur</keyword>
<feature type="binding site" evidence="8">
    <location>
        <position position="375"/>
    </location>
    <ligand>
        <name>[4Fe-4S] cluster</name>
        <dbReference type="ChEBI" id="CHEBI:49883"/>
        <label>2</label>
    </ligand>
</feature>
<dbReference type="KEGG" id="lgo:JCM16774_2230"/>
<dbReference type="STRING" id="714315.GCA_000516535_02225"/>
<sequence>MKNIVNEKMKIDSMKHVTKKMNLAIMEDPEYFYVPLSQHIGQISSEIVKKGDYVKQYQKIGEIQGNVSAAVHSPISGVVEEIIENPVVNGNKVKTVKIRNDFKYNSENMEKRAMESLSEYTKREILDVIKESGIVGEGGAQFPTYVKYDIGDKVVDTFILNGSECEPYLTADYTIMNEWTEQFFDGIKIVEKLLNPKKTVIGIEEENRELVERFSEVSRKKNMTNIEICVLPTAYPQGSELQLIKTITGKEIKKGNLPVNYGVVVSNVGTVKSVYDAFIEGKPLIERVVTISGEKTEEKGNYLIKTGTPLGHIIEKINPEKDAKIIFGGPMMGEEVKDMNVPVIKGTSGILFLSGNIDNIERNNCISCGYCVDACPMGLMPMKFEEIYRKGKYKKLVKLNLDMCIECGACEYSCPSRVPLIKSIKEGKGMLREMRAKGGIK</sequence>
<dbReference type="Pfam" id="PF01512">
    <property type="entry name" value="Complex1_51K"/>
    <property type="match status" value="1"/>
</dbReference>
<dbReference type="InterPro" id="IPR026902">
    <property type="entry name" value="RnfC_N"/>
</dbReference>
<proteinExistence type="inferred from homology"/>
<feature type="binding site" evidence="8">
    <location>
        <position position="410"/>
    </location>
    <ligand>
        <name>[4Fe-4S] cluster</name>
        <dbReference type="ChEBI" id="CHEBI:49883"/>
        <label>2</label>
    </ligand>
</feature>
<dbReference type="InterPro" id="IPR037225">
    <property type="entry name" value="Nuo51_FMN-bd_sf"/>
</dbReference>
<accession>A0A510JDA6</accession>
<dbReference type="Gene3D" id="3.40.50.11540">
    <property type="entry name" value="NADH-ubiquinone oxidoreductase 51kDa subunit"/>
    <property type="match status" value="1"/>
</dbReference>
<dbReference type="PROSITE" id="PS00198">
    <property type="entry name" value="4FE4S_FER_1"/>
    <property type="match status" value="2"/>
</dbReference>
<evidence type="ECO:0000256" key="1">
    <source>
        <dbReference type="ARBA" id="ARBA00022448"/>
    </source>
</evidence>
<evidence type="ECO:0000256" key="5">
    <source>
        <dbReference type="ARBA" id="ARBA00022982"/>
    </source>
</evidence>
<evidence type="ECO:0000256" key="6">
    <source>
        <dbReference type="ARBA" id="ARBA00023004"/>
    </source>
</evidence>
<dbReference type="NCBIfam" id="TIGR01945">
    <property type="entry name" value="rnfC"/>
    <property type="match status" value="1"/>
</dbReference>
<feature type="binding site" evidence="8">
    <location>
        <position position="368"/>
    </location>
    <ligand>
        <name>[4Fe-4S] cluster</name>
        <dbReference type="ChEBI" id="CHEBI:49883"/>
        <label>1</label>
    </ligand>
</feature>
<evidence type="ECO:0000256" key="2">
    <source>
        <dbReference type="ARBA" id="ARBA00022485"/>
    </source>
</evidence>
<keyword evidence="8" id="KW-1003">Cell membrane</keyword>
<evidence type="ECO:0000313" key="11">
    <source>
        <dbReference type="Proteomes" id="UP000321606"/>
    </source>
</evidence>
<name>A0A510JDA6_9FUSO</name>
<evidence type="ECO:0000256" key="3">
    <source>
        <dbReference type="ARBA" id="ARBA00022723"/>
    </source>
</evidence>
<feature type="binding site" evidence="8">
    <location>
        <position position="365"/>
    </location>
    <ligand>
        <name>[4Fe-4S] cluster</name>
        <dbReference type="ChEBI" id="CHEBI:49883"/>
        <label>1</label>
    </ligand>
</feature>
<dbReference type="Proteomes" id="UP000321606">
    <property type="component" value="Chromosome"/>
</dbReference>
<comment type="subcellular location">
    <subcellularLocation>
        <location evidence="8">Cell membrane</location>
        <topology evidence="8">Peripheral membrane protein</topology>
    </subcellularLocation>
</comment>
<comment type="subunit">
    <text evidence="8">The complex is composed of six subunits: RnfA, RnfB, RnfC, RnfD, RnfE and RnfG.</text>
</comment>
<reference evidence="10 11" key="1">
    <citation type="submission" date="2019-07" db="EMBL/GenBank/DDBJ databases">
        <title>Complete Genome Sequence of Leptotrichia goodfellowii Strain JCM 16774.</title>
        <authorList>
            <person name="Watanabe S."/>
            <person name="Cui L."/>
        </authorList>
    </citation>
    <scope>NUCLEOTIDE SEQUENCE [LARGE SCALE GENOMIC DNA]</scope>
    <source>
        <strain evidence="10 11">JCM16774</strain>
    </source>
</reference>
<dbReference type="RefSeq" id="WP_026738327.1">
    <property type="nucleotide sequence ID" value="NZ_AP019822.1"/>
</dbReference>
<dbReference type="InterPro" id="IPR011538">
    <property type="entry name" value="Nuo51_FMN-bd"/>
</dbReference>
<comment type="similarity">
    <text evidence="8">Belongs to the 4Fe4S bacterial-type ferredoxin family. RnfC subfamily.</text>
</comment>
<dbReference type="SUPFAM" id="SSF46548">
    <property type="entry name" value="alpha-helical ferredoxin"/>
    <property type="match status" value="1"/>
</dbReference>